<dbReference type="RefSeq" id="WP_379156432.1">
    <property type="nucleotide sequence ID" value="NZ_JBHSRJ010000005.1"/>
</dbReference>
<evidence type="ECO:0000313" key="4">
    <source>
        <dbReference type="Proteomes" id="UP001596135"/>
    </source>
</evidence>
<feature type="chain" id="PRO_5046360674" evidence="1">
    <location>
        <begin position="34"/>
        <end position="481"/>
    </location>
</feature>
<feature type="signal peptide" evidence="1">
    <location>
        <begin position="1"/>
        <end position="33"/>
    </location>
</feature>
<keyword evidence="4" id="KW-1185">Reference proteome</keyword>
<evidence type="ECO:0000313" key="3">
    <source>
        <dbReference type="EMBL" id="MFC6044666.1"/>
    </source>
</evidence>
<dbReference type="InterPro" id="IPR013783">
    <property type="entry name" value="Ig-like_fold"/>
</dbReference>
<feature type="domain" description="Bacterial Ig-like" evidence="2">
    <location>
        <begin position="301"/>
        <end position="386"/>
    </location>
</feature>
<protein>
    <submittedName>
        <fullName evidence="3">Ig-like domain repeat protein</fullName>
    </submittedName>
</protein>
<dbReference type="InterPro" id="IPR032109">
    <property type="entry name" value="Big_3_5"/>
</dbReference>
<proteinExistence type="predicted"/>
<name>A0ABW1LMI6_9ACTN</name>
<evidence type="ECO:0000256" key="1">
    <source>
        <dbReference type="SAM" id="SignalP"/>
    </source>
</evidence>
<organism evidence="3 4">
    <name type="scientific">Nocardioides hankookensis</name>
    <dbReference type="NCBI Taxonomy" id="443157"/>
    <lineage>
        <taxon>Bacteria</taxon>
        <taxon>Bacillati</taxon>
        <taxon>Actinomycetota</taxon>
        <taxon>Actinomycetes</taxon>
        <taxon>Propionibacteriales</taxon>
        <taxon>Nocardioidaceae</taxon>
        <taxon>Nocardioides</taxon>
    </lineage>
</organism>
<accession>A0ABW1LMI6</accession>
<reference evidence="4" key="1">
    <citation type="journal article" date="2019" name="Int. J. Syst. Evol. Microbiol.">
        <title>The Global Catalogue of Microorganisms (GCM) 10K type strain sequencing project: providing services to taxonomists for standard genome sequencing and annotation.</title>
        <authorList>
            <consortium name="The Broad Institute Genomics Platform"/>
            <consortium name="The Broad Institute Genome Sequencing Center for Infectious Disease"/>
            <person name="Wu L."/>
            <person name="Ma J."/>
        </authorList>
    </citation>
    <scope>NUCLEOTIDE SEQUENCE [LARGE SCALE GENOMIC DNA]</scope>
    <source>
        <strain evidence="4">CCUG 54522</strain>
    </source>
</reference>
<evidence type="ECO:0000259" key="2">
    <source>
        <dbReference type="Pfam" id="PF16640"/>
    </source>
</evidence>
<feature type="domain" description="Bacterial Ig-like" evidence="2">
    <location>
        <begin position="207"/>
        <end position="291"/>
    </location>
</feature>
<dbReference type="Gene3D" id="2.60.40.10">
    <property type="entry name" value="Immunoglobulins"/>
    <property type="match status" value="3"/>
</dbReference>
<keyword evidence="1" id="KW-0732">Signal</keyword>
<feature type="domain" description="Bacterial Ig-like" evidence="2">
    <location>
        <begin position="397"/>
        <end position="479"/>
    </location>
</feature>
<dbReference type="Proteomes" id="UP001596135">
    <property type="component" value="Unassembled WGS sequence"/>
</dbReference>
<comment type="caution">
    <text evidence="3">The sequence shown here is derived from an EMBL/GenBank/DDBJ whole genome shotgun (WGS) entry which is preliminary data.</text>
</comment>
<sequence>MTKRSTTVLAGLTAATVAATTSLVLAVGGPAGAATPPPWQSGALKDPNAVGVLTLHAANGAEITSGTLDDGPIAAFVAGSTALRSGDKYATLFAYTPKDGNAPVGSWSGLQLSGSTDFVAATLPSAIDTGLPVVALSGEDTTIPQYAAGYPNTSSTAGYQGVYELRLRTTAVGQSATSTYDVVDIVVDGNTWHVAGSGGEATSTSLVVAPTSPKVGDTATLSATVSAGVPGSVQFKDGATALGSPVAVASGTASTTTVVSKAGAHTYSAVFTPTDTDTYAGSTGTANVTVAKATSTTTATWPASARYGTATSVQVAVAASAGTPTGTVTITSGGATVGTGTLSGGTATIRLGATALKPGSQSVRATYAGNADVAGSDSSAGTLTVAKATAKLTNKLTPAKVKASAKGKLTVTATATGTVPAGKVTVFDGKKKIGTGTLKGGKVVITLPKLKKGTHKIHATYAGSALVSAATAAVVKLKVVK</sequence>
<dbReference type="EMBL" id="JBHSRJ010000005">
    <property type="protein sequence ID" value="MFC6044666.1"/>
    <property type="molecule type" value="Genomic_DNA"/>
</dbReference>
<gene>
    <name evidence="3" type="ORF">ACFPYL_16365</name>
</gene>
<dbReference type="Pfam" id="PF16640">
    <property type="entry name" value="Big_3_5"/>
    <property type="match status" value="3"/>
</dbReference>